<protein>
    <submittedName>
        <fullName evidence="1">Uncharacterized protein</fullName>
    </submittedName>
</protein>
<organism evidence="1 2">
    <name type="scientific">Actinomadura graeca</name>
    <dbReference type="NCBI Taxonomy" id="2750812"/>
    <lineage>
        <taxon>Bacteria</taxon>
        <taxon>Bacillati</taxon>
        <taxon>Actinomycetota</taxon>
        <taxon>Actinomycetes</taxon>
        <taxon>Streptosporangiales</taxon>
        <taxon>Thermomonosporaceae</taxon>
        <taxon>Actinomadura</taxon>
    </lineage>
</organism>
<dbReference type="EMBL" id="CP059572">
    <property type="protein sequence ID" value="QXJ22395.1"/>
    <property type="molecule type" value="Genomic_DNA"/>
</dbReference>
<evidence type="ECO:0000313" key="1">
    <source>
        <dbReference type="EMBL" id="QXJ22395.1"/>
    </source>
</evidence>
<evidence type="ECO:0000313" key="2">
    <source>
        <dbReference type="Proteomes" id="UP001049518"/>
    </source>
</evidence>
<name>A0ABX8QUI4_9ACTN</name>
<dbReference type="Proteomes" id="UP001049518">
    <property type="component" value="Chromosome"/>
</dbReference>
<gene>
    <name evidence="1" type="ORF">AGRA3207_003387</name>
</gene>
<sequence length="192" mass="21130">MTSTALVTVDLAPFFDNVGITPSGDPSAGAFNIWGNTFPAGELPEGPRAMLGGVPFRFPDRGPGGADNLRCAGGLIPLPEGRYDWLYLLAAAERRTEDPVHLHYADGTVDPEWLRVSDFWPETEPWFGEREGIRCESLHYPRHVQRPMGPALWRERIPVPRETPLAALRLPDNPAVHVFAITLLPAEEVASA</sequence>
<keyword evidence="2" id="KW-1185">Reference proteome</keyword>
<accession>A0ABX8QUI4</accession>
<proteinExistence type="predicted"/>
<dbReference type="RefSeq" id="WP_231335632.1">
    <property type="nucleotide sequence ID" value="NZ_CP059572.1"/>
</dbReference>
<reference evidence="1" key="1">
    <citation type="submission" date="2020-07" db="EMBL/GenBank/DDBJ databases">
        <authorList>
            <person name="Tarantini F.S."/>
            <person name="Hong K.W."/>
            <person name="Chan K.G."/>
        </authorList>
    </citation>
    <scope>NUCLEOTIDE SEQUENCE</scope>
    <source>
        <strain evidence="1">32-07</strain>
    </source>
</reference>